<gene>
    <name evidence="5" type="primary">rimJ_2</name>
    <name evidence="5" type="ORF">Pa4123_12610</name>
</gene>
<sequence>MALRSVTEADLKVIERFLAEPEVAGPFEWHGWKDPFRFRRRWAENGLLGDDGGTLMVALGADALGFVAWRKVVTSMSSYCWNMGIGLLPEFQGKGYGTEAQRLLVRYLFAHTQVHRIEAATDVGNIAEQRSLEKVGFQREGVMRGHAFRDGTWHDTLLYGVLRDEV</sequence>
<dbReference type="PANTHER" id="PTHR43792">
    <property type="entry name" value="GNAT FAMILY, PUTATIVE (AFU_ORTHOLOGUE AFUA_3G00765)-RELATED-RELATED"/>
    <property type="match status" value="1"/>
</dbReference>
<dbReference type="EMBL" id="BSDI01000005">
    <property type="protein sequence ID" value="GLH95988.1"/>
    <property type="molecule type" value="Genomic_DNA"/>
</dbReference>
<dbReference type="Proteomes" id="UP001144280">
    <property type="component" value="Unassembled WGS sequence"/>
</dbReference>
<evidence type="ECO:0000256" key="3">
    <source>
        <dbReference type="ARBA" id="ARBA00038502"/>
    </source>
</evidence>
<evidence type="ECO:0000313" key="5">
    <source>
        <dbReference type="EMBL" id="GLH95988.1"/>
    </source>
</evidence>
<dbReference type="Gene3D" id="3.40.630.30">
    <property type="match status" value="1"/>
</dbReference>
<keyword evidence="2" id="KW-0012">Acyltransferase</keyword>
<name>A0ABQ5QNI7_9ACTN</name>
<accession>A0ABQ5QNI7</accession>
<comment type="caution">
    <text evidence="5">The sequence shown here is derived from an EMBL/GenBank/DDBJ whole genome shotgun (WGS) entry which is preliminary data.</text>
</comment>
<evidence type="ECO:0000256" key="1">
    <source>
        <dbReference type="ARBA" id="ARBA00022679"/>
    </source>
</evidence>
<evidence type="ECO:0000313" key="6">
    <source>
        <dbReference type="Proteomes" id="UP001144280"/>
    </source>
</evidence>
<dbReference type="InterPro" id="IPR000182">
    <property type="entry name" value="GNAT_dom"/>
</dbReference>
<evidence type="ECO:0000259" key="4">
    <source>
        <dbReference type="PROSITE" id="PS51186"/>
    </source>
</evidence>
<comment type="similarity">
    <text evidence="3">Belongs to the acetyltransferase family. RimJ subfamily.</text>
</comment>
<keyword evidence="1" id="KW-0808">Transferase</keyword>
<dbReference type="InterPro" id="IPR016181">
    <property type="entry name" value="Acyl_CoA_acyltransferase"/>
</dbReference>
<feature type="domain" description="N-acetyltransferase" evidence="4">
    <location>
        <begin position="1"/>
        <end position="164"/>
    </location>
</feature>
<reference evidence="5" key="1">
    <citation type="submission" date="2022-12" db="EMBL/GenBank/DDBJ databases">
        <title>New Phytohabitans aurantiacus sp. RD004123 nov., an actinomycete isolated from soil.</title>
        <authorList>
            <person name="Triningsih D.W."/>
            <person name="Harunari E."/>
            <person name="Igarashi Y."/>
        </authorList>
    </citation>
    <scope>NUCLEOTIDE SEQUENCE</scope>
    <source>
        <strain evidence="5">RD004123</strain>
    </source>
</reference>
<protein>
    <submittedName>
        <fullName evidence="5">Alanine acetyltransferase</fullName>
    </submittedName>
</protein>
<keyword evidence="6" id="KW-1185">Reference proteome</keyword>
<dbReference type="SUPFAM" id="SSF55729">
    <property type="entry name" value="Acyl-CoA N-acyltransferases (Nat)"/>
    <property type="match status" value="1"/>
</dbReference>
<dbReference type="InterPro" id="IPR051531">
    <property type="entry name" value="N-acetyltransferase"/>
</dbReference>
<organism evidence="5 6">
    <name type="scientific">Phytohabitans aurantiacus</name>
    <dbReference type="NCBI Taxonomy" id="3016789"/>
    <lineage>
        <taxon>Bacteria</taxon>
        <taxon>Bacillati</taxon>
        <taxon>Actinomycetota</taxon>
        <taxon>Actinomycetes</taxon>
        <taxon>Micromonosporales</taxon>
        <taxon>Micromonosporaceae</taxon>
    </lineage>
</organism>
<dbReference type="Pfam" id="PF13302">
    <property type="entry name" value="Acetyltransf_3"/>
    <property type="match status" value="1"/>
</dbReference>
<evidence type="ECO:0000256" key="2">
    <source>
        <dbReference type="ARBA" id="ARBA00023315"/>
    </source>
</evidence>
<dbReference type="PANTHER" id="PTHR43792:SF8">
    <property type="entry name" value="[RIBOSOMAL PROTEIN US5]-ALANINE N-ACETYLTRANSFERASE"/>
    <property type="match status" value="1"/>
</dbReference>
<proteinExistence type="inferred from homology"/>
<dbReference type="PROSITE" id="PS51186">
    <property type="entry name" value="GNAT"/>
    <property type="match status" value="1"/>
</dbReference>